<accession>A0A9P6TY12</accession>
<sequence length="457" mass="50117">MIPTPGGSPSGVSVENDPQQIAATLSANKRVDVNVNSAEEGRGGSGHQERAAIMTRRHNNAFFQFSMQHRKRLTRDLRLPSHRITQILGTMWKELPDDQKLEFEKMAYQEQQTIMKEQNAYFKKHGLGIKNYDTIMFALSGPPSNATPEKKNSQDPIEMKDNQTSTTTTTAAAPASKAKTKAKTRGTLTGSARPVPPSLPLGEPEEAYHNIHRPNNKWDRQTQSGKIVFTEPLTLGKPREKRKLGAGGRSILERHSLGEGPVLFMPSHDHYQPLHHSHMGPPPPALGPPSRVKATLTSDPAVKTPSQDPNEGSFSRLDLTGGAAMEEHRLTGDAMDGYSQERENTQHGEHEDDISGYGHVPSTPYYSGPCYIPPSPYPLEPSLLNDSGDEEEGVEDQDAERYRYDDKVGNSGSGVEHDNEASSTSLARHRHPGPAGGEQSRGRGEPCSQIPVLVQNV</sequence>
<feature type="compositionally biased region" description="Basic and acidic residues" evidence="2">
    <location>
        <begin position="339"/>
        <end position="350"/>
    </location>
</feature>
<dbReference type="SMART" id="SM00398">
    <property type="entry name" value="HMG"/>
    <property type="match status" value="1"/>
</dbReference>
<dbReference type="GO" id="GO:0003677">
    <property type="term" value="F:DNA binding"/>
    <property type="evidence" value="ECO:0007669"/>
    <property type="project" value="UniProtKB-UniRule"/>
</dbReference>
<feature type="region of interest" description="Disordered" evidence="2">
    <location>
        <begin position="270"/>
        <end position="317"/>
    </location>
</feature>
<keyword evidence="5" id="KW-1185">Reference proteome</keyword>
<feature type="compositionally biased region" description="Basic and acidic residues" evidence="2">
    <location>
        <begin position="399"/>
        <end position="408"/>
    </location>
</feature>
<evidence type="ECO:0000313" key="4">
    <source>
        <dbReference type="EMBL" id="KAG0251506.1"/>
    </source>
</evidence>
<dbReference type="InterPro" id="IPR036910">
    <property type="entry name" value="HMG_box_dom_sf"/>
</dbReference>
<protein>
    <recommendedName>
        <fullName evidence="3">HMG box domain-containing protein</fullName>
    </recommendedName>
</protein>
<feature type="compositionally biased region" description="Acidic residues" evidence="2">
    <location>
        <begin position="387"/>
        <end position="398"/>
    </location>
</feature>
<dbReference type="SUPFAM" id="SSF47095">
    <property type="entry name" value="HMG-box"/>
    <property type="match status" value="1"/>
</dbReference>
<gene>
    <name evidence="4" type="ORF">DFQ27_008713</name>
</gene>
<keyword evidence="1" id="KW-0539">Nucleus</keyword>
<dbReference type="EMBL" id="JAAAJB010000745">
    <property type="protein sequence ID" value="KAG0251506.1"/>
    <property type="molecule type" value="Genomic_DNA"/>
</dbReference>
<feature type="domain" description="HMG box" evidence="3">
    <location>
        <begin position="55"/>
        <end position="122"/>
    </location>
</feature>
<reference evidence="4" key="1">
    <citation type="journal article" date="2020" name="Fungal Divers.">
        <title>Resolving the Mortierellaceae phylogeny through synthesis of multi-gene phylogenetics and phylogenomics.</title>
        <authorList>
            <person name="Vandepol N."/>
            <person name="Liber J."/>
            <person name="Desiro A."/>
            <person name="Na H."/>
            <person name="Kennedy M."/>
            <person name="Barry K."/>
            <person name="Grigoriev I.V."/>
            <person name="Miller A.N."/>
            <person name="O'Donnell K."/>
            <person name="Stajich J.E."/>
            <person name="Bonito G."/>
        </authorList>
    </citation>
    <scope>NUCLEOTIDE SEQUENCE</scope>
    <source>
        <strain evidence="4">BC1065</strain>
    </source>
</reference>
<proteinExistence type="predicted"/>
<evidence type="ECO:0000259" key="3">
    <source>
        <dbReference type="PROSITE" id="PS50118"/>
    </source>
</evidence>
<feature type="compositionally biased region" description="Polar residues" evidence="2">
    <location>
        <begin position="304"/>
        <end position="313"/>
    </location>
</feature>
<dbReference type="PROSITE" id="PS50118">
    <property type="entry name" value="HMG_BOX_2"/>
    <property type="match status" value="1"/>
</dbReference>
<evidence type="ECO:0000256" key="2">
    <source>
        <dbReference type="SAM" id="MobiDB-lite"/>
    </source>
</evidence>
<dbReference type="InterPro" id="IPR009071">
    <property type="entry name" value="HMG_box_dom"/>
</dbReference>
<evidence type="ECO:0000256" key="1">
    <source>
        <dbReference type="PROSITE-ProRule" id="PRU00267"/>
    </source>
</evidence>
<keyword evidence="1" id="KW-0238">DNA-binding</keyword>
<feature type="DNA-binding region" description="HMG box" evidence="1">
    <location>
        <begin position="55"/>
        <end position="122"/>
    </location>
</feature>
<dbReference type="CDD" id="cd00084">
    <property type="entry name" value="HMG-box_SF"/>
    <property type="match status" value="1"/>
</dbReference>
<dbReference type="Proteomes" id="UP000807716">
    <property type="component" value="Unassembled WGS sequence"/>
</dbReference>
<comment type="caution">
    <text evidence="4">The sequence shown here is derived from an EMBL/GenBank/DDBJ whole genome shotgun (WGS) entry which is preliminary data.</text>
</comment>
<dbReference type="AlphaFoldDB" id="A0A9P6TY12"/>
<organism evidence="4 5">
    <name type="scientific">Actinomortierella ambigua</name>
    <dbReference type="NCBI Taxonomy" id="1343610"/>
    <lineage>
        <taxon>Eukaryota</taxon>
        <taxon>Fungi</taxon>
        <taxon>Fungi incertae sedis</taxon>
        <taxon>Mucoromycota</taxon>
        <taxon>Mortierellomycotina</taxon>
        <taxon>Mortierellomycetes</taxon>
        <taxon>Mortierellales</taxon>
        <taxon>Mortierellaceae</taxon>
        <taxon>Actinomortierella</taxon>
    </lineage>
</organism>
<dbReference type="GO" id="GO:0005634">
    <property type="term" value="C:nucleus"/>
    <property type="evidence" value="ECO:0007669"/>
    <property type="project" value="UniProtKB-UniRule"/>
</dbReference>
<feature type="region of interest" description="Disordered" evidence="2">
    <location>
        <begin position="339"/>
        <end position="457"/>
    </location>
</feature>
<dbReference type="Gene3D" id="1.10.30.10">
    <property type="entry name" value="High mobility group box domain"/>
    <property type="match status" value="1"/>
</dbReference>
<feature type="compositionally biased region" description="Low complexity" evidence="2">
    <location>
        <begin position="164"/>
        <end position="177"/>
    </location>
</feature>
<evidence type="ECO:0000313" key="5">
    <source>
        <dbReference type="Proteomes" id="UP000807716"/>
    </source>
</evidence>
<feature type="compositionally biased region" description="Basic and acidic residues" evidence="2">
    <location>
        <begin position="148"/>
        <end position="161"/>
    </location>
</feature>
<dbReference type="Pfam" id="PF00505">
    <property type="entry name" value="HMG_box"/>
    <property type="match status" value="1"/>
</dbReference>
<name>A0A9P6TY12_9FUNG</name>
<dbReference type="OrthoDB" id="6247875at2759"/>
<feature type="region of interest" description="Disordered" evidence="2">
    <location>
        <begin position="141"/>
        <end position="201"/>
    </location>
</feature>